<accession>W9V581</accession>
<gene>
    <name evidence="1" type="ORF">D779_2620</name>
</gene>
<dbReference type="AlphaFoldDB" id="W9V581"/>
<sequence>MPSQCPPGISSARAIFGTDGPQPIAARIIRLRILVRSPVRRAR</sequence>
<evidence type="ECO:0000313" key="2">
    <source>
        <dbReference type="Proteomes" id="UP000019460"/>
    </source>
</evidence>
<organism evidence="1 2">
    <name type="scientific">Imhoffiella purpurea</name>
    <dbReference type="NCBI Taxonomy" id="1249627"/>
    <lineage>
        <taxon>Bacteria</taxon>
        <taxon>Pseudomonadati</taxon>
        <taxon>Pseudomonadota</taxon>
        <taxon>Gammaproteobacteria</taxon>
        <taxon>Chromatiales</taxon>
        <taxon>Chromatiaceae</taxon>
        <taxon>Imhoffiella</taxon>
    </lineage>
</organism>
<name>W9V581_9GAMM</name>
<reference evidence="1 2" key="1">
    <citation type="submission" date="2012-11" db="EMBL/GenBank/DDBJ databases">
        <title>Genome assembly of Thiorhodococcus sp. AK35.</title>
        <authorList>
            <person name="Nupur N."/>
            <person name="Khatri I."/>
            <person name="Subramanian S."/>
            <person name="Pinnaka A."/>
        </authorList>
    </citation>
    <scope>NUCLEOTIDE SEQUENCE [LARGE SCALE GENOMIC DNA]</scope>
    <source>
        <strain evidence="1 2">AK35</strain>
    </source>
</reference>
<keyword evidence="2" id="KW-1185">Reference proteome</keyword>
<proteinExistence type="predicted"/>
<dbReference type="EMBL" id="AONC01000040">
    <property type="protein sequence ID" value="EXJ14479.1"/>
    <property type="molecule type" value="Genomic_DNA"/>
</dbReference>
<dbReference type="Proteomes" id="UP000019460">
    <property type="component" value="Unassembled WGS sequence"/>
</dbReference>
<comment type="caution">
    <text evidence="1">The sequence shown here is derived from an EMBL/GenBank/DDBJ whole genome shotgun (WGS) entry which is preliminary data.</text>
</comment>
<evidence type="ECO:0000313" key="1">
    <source>
        <dbReference type="EMBL" id="EXJ14479.1"/>
    </source>
</evidence>
<protein>
    <submittedName>
        <fullName evidence="1">Uncharacterized protein</fullName>
    </submittedName>
</protein>